<dbReference type="InterPro" id="IPR043502">
    <property type="entry name" value="DNA/RNA_pol_sf"/>
</dbReference>
<comment type="caution">
    <text evidence="3">The sequence shown here is derived from an EMBL/GenBank/DDBJ whole genome shotgun (WGS) entry which is preliminary data.</text>
</comment>
<keyword evidence="4" id="KW-1185">Reference proteome</keyword>
<dbReference type="InterPro" id="IPR043128">
    <property type="entry name" value="Rev_trsase/Diguanyl_cyclase"/>
</dbReference>
<dbReference type="PANTHER" id="PTHR37984:SF5">
    <property type="entry name" value="PROTEIN NYNRIN-LIKE"/>
    <property type="match status" value="1"/>
</dbReference>
<sequence>MRDYTLFAKQSKCVFGTTTVEYLGHIISTQGVATDPNKIKAMKSWPIPSNIKQLRGFLGLIGYYRRFIKDYACISQPLTVLLKKNAFSWNNEAQVAFENLQQAMSQALVLALPNFQEEFIIETDASGFGIGAVLQQKGHAIAFLSKTLAFRTDHFRLKQGKLLSILTALPSNEFMNAITTMWTTDPVLSGIIKSLQDGSLVTTKYTWQGDQLNRKGKWVVGPDEQLRKRKGMRKMVKEVVKTCDVCQGNKSDLSAYRGLLQPLPIPSNLAGYFNGLCGFITYVSRKKH</sequence>
<feature type="domain" description="Reverse transcriptase/retrotransposon-derived protein RNase H-like" evidence="2">
    <location>
        <begin position="89"/>
        <end position="169"/>
    </location>
</feature>
<evidence type="ECO:0000259" key="2">
    <source>
        <dbReference type="Pfam" id="PF17919"/>
    </source>
</evidence>
<evidence type="ECO:0000313" key="4">
    <source>
        <dbReference type="Proteomes" id="UP001151760"/>
    </source>
</evidence>
<name>A0ABQ5GR53_9ASTR</name>
<organism evidence="3 4">
    <name type="scientific">Tanacetum coccineum</name>
    <dbReference type="NCBI Taxonomy" id="301880"/>
    <lineage>
        <taxon>Eukaryota</taxon>
        <taxon>Viridiplantae</taxon>
        <taxon>Streptophyta</taxon>
        <taxon>Embryophyta</taxon>
        <taxon>Tracheophyta</taxon>
        <taxon>Spermatophyta</taxon>
        <taxon>Magnoliopsida</taxon>
        <taxon>eudicotyledons</taxon>
        <taxon>Gunneridae</taxon>
        <taxon>Pentapetalae</taxon>
        <taxon>asterids</taxon>
        <taxon>campanulids</taxon>
        <taxon>Asterales</taxon>
        <taxon>Asteraceae</taxon>
        <taxon>Asteroideae</taxon>
        <taxon>Anthemideae</taxon>
        <taxon>Anthemidinae</taxon>
        <taxon>Tanacetum</taxon>
    </lineage>
</organism>
<dbReference type="InterPro" id="IPR041577">
    <property type="entry name" value="RT_RNaseH_2"/>
</dbReference>
<dbReference type="EMBL" id="BQNB010018695">
    <property type="protein sequence ID" value="GJT77243.1"/>
    <property type="molecule type" value="Genomic_DNA"/>
</dbReference>
<reference evidence="3" key="1">
    <citation type="journal article" date="2022" name="Int. J. Mol. Sci.">
        <title>Draft Genome of Tanacetum Coccineum: Genomic Comparison of Closely Related Tanacetum-Family Plants.</title>
        <authorList>
            <person name="Yamashiro T."/>
            <person name="Shiraishi A."/>
            <person name="Nakayama K."/>
            <person name="Satake H."/>
        </authorList>
    </citation>
    <scope>NUCLEOTIDE SEQUENCE</scope>
</reference>
<evidence type="ECO:0000256" key="1">
    <source>
        <dbReference type="ARBA" id="ARBA00023268"/>
    </source>
</evidence>
<evidence type="ECO:0000313" key="3">
    <source>
        <dbReference type="EMBL" id="GJT77243.1"/>
    </source>
</evidence>
<dbReference type="Gene3D" id="3.30.70.270">
    <property type="match status" value="2"/>
</dbReference>
<proteinExistence type="predicted"/>
<dbReference type="Pfam" id="PF17919">
    <property type="entry name" value="RT_RNaseH_2"/>
    <property type="match status" value="1"/>
</dbReference>
<keyword evidence="1" id="KW-0511">Multifunctional enzyme</keyword>
<reference evidence="3" key="2">
    <citation type="submission" date="2022-01" db="EMBL/GenBank/DDBJ databases">
        <authorList>
            <person name="Yamashiro T."/>
            <person name="Shiraishi A."/>
            <person name="Satake H."/>
            <person name="Nakayama K."/>
        </authorList>
    </citation>
    <scope>NUCLEOTIDE SEQUENCE</scope>
</reference>
<dbReference type="InterPro" id="IPR050951">
    <property type="entry name" value="Retrovirus_Pol_polyprotein"/>
</dbReference>
<dbReference type="PANTHER" id="PTHR37984">
    <property type="entry name" value="PROTEIN CBG26694"/>
    <property type="match status" value="1"/>
</dbReference>
<dbReference type="SUPFAM" id="SSF56672">
    <property type="entry name" value="DNA/RNA polymerases"/>
    <property type="match status" value="1"/>
</dbReference>
<dbReference type="Proteomes" id="UP001151760">
    <property type="component" value="Unassembled WGS sequence"/>
</dbReference>
<protein>
    <submittedName>
        <fullName evidence="3">Mitochondrial protein</fullName>
    </submittedName>
</protein>
<accession>A0ABQ5GR53</accession>
<gene>
    <name evidence="3" type="ORF">Tco_1043968</name>
</gene>